<keyword evidence="3" id="KW-1185">Reference proteome</keyword>
<dbReference type="RefSeq" id="WP_346075596.1">
    <property type="nucleotide sequence ID" value="NZ_BAAARB010000005.1"/>
</dbReference>
<name>A0ABN3HCD0_9ACTN</name>
<dbReference type="EMBL" id="BAAARB010000005">
    <property type="protein sequence ID" value="GAA2375870.1"/>
    <property type="molecule type" value="Genomic_DNA"/>
</dbReference>
<proteinExistence type="predicted"/>
<reference evidence="2 3" key="1">
    <citation type="journal article" date="2019" name="Int. J. Syst. Evol. Microbiol.">
        <title>The Global Catalogue of Microorganisms (GCM) 10K type strain sequencing project: providing services to taxonomists for standard genome sequencing and annotation.</title>
        <authorList>
            <consortium name="The Broad Institute Genomics Platform"/>
            <consortium name="The Broad Institute Genome Sequencing Center for Infectious Disease"/>
            <person name="Wu L."/>
            <person name="Ma J."/>
        </authorList>
    </citation>
    <scope>NUCLEOTIDE SEQUENCE [LARGE SCALE GENOMIC DNA]</scope>
    <source>
        <strain evidence="2 3">JCM 16227</strain>
    </source>
</reference>
<comment type="caution">
    <text evidence="2">The sequence shown here is derived from an EMBL/GenBank/DDBJ whole genome shotgun (WGS) entry which is preliminary data.</text>
</comment>
<gene>
    <name evidence="2" type="ORF">GCM10009855_13950</name>
</gene>
<evidence type="ECO:0000313" key="2">
    <source>
        <dbReference type="EMBL" id="GAA2375870.1"/>
    </source>
</evidence>
<dbReference type="Proteomes" id="UP001501170">
    <property type="component" value="Unassembled WGS sequence"/>
</dbReference>
<accession>A0ABN3HCD0</accession>
<protein>
    <submittedName>
        <fullName evidence="2">Uncharacterized protein</fullName>
    </submittedName>
</protein>
<evidence type="ECO:0000313" key="3">
    <source>
        <dbReference type="Proteomes" id="UP001501170"/>
    </source>
</evidence>
<evidence type="ECO:0000256" key="1">
    <source>
        <dbReference type="SAM" id="MobiDB-lite"/>
    </source>
</evidence>
<organism evidence="2 3">
    <name type="scientific">Gordonia cholesterolivorans</name>
    <dbReference type="NCBI Taxonomy" id="559625"/>
    <lineage>
        <taxon>Bacteria</taxon>
        <taxon>Bacillati</taxon>
        <taxon>Actinomycetota</taxon>
        <taxon>Actinomycetes</taxon>
        <taxon>Mycobacteriales</taxon>
        <taxon>Gordoniaceae</taxon>
        <taxon>Gordonia</taxon>
    </lineage>
</organism>
<feature type="region of interest" description="Disordered" evidence="1">
    <location>
        <begin position="1"/>
        <end position="23"/>
    </location>
</feature>
<sequence length="63" mass="7146">MPDIPARSYTVAPDPEDNDRVLVTDPDGRVHRIHREDADPEHRFTRVRLAAGWFGNLPDVPDA</sequence>